<protein>
    <recommendedName>
        <fullName evidence="8">RNA-dependent RNA polymerase</fullName>
        <ecNumber evidence="8">2.7.7.48</ecNumber>
    </recommendedName>
</protein>
<comment type="similarity">
    <text evidence="1 8">Belongs to the RdRP family.</text>
</comment>
<reference evidence="14" key="1">
    <citation type="submission" date="2021-08" db="EMBL/GenBank/DDBJ databases">
        <title>WGS assembly of Ceratopteris richardii.</title>
        <authorList>
            <person name="Marchant D.B."/>
            <person name="Chen G."/>
            <person name="Jenkins J."/>
            <person name="Shu S."/>
            <person name="Leebens-Mack J."/>
            <person name="Grimwood J."/>
            <person name="Schmutz J."/>
            <person name="Soltis P."/>
            <person name="Soltis D."/>
            <person name="Chen Z.-H."/>
        </authorList>
    </citation>
    <scope>NUCLEOTIDE SEQUENCE</scope>
    <source>
        <strain evidence="14">Whitten #5841</strain>
        <tissue evidence="14">Leaf</tissue>
    </source>
</reference>
<dbReference type="GO" id="GO:0031380">
    <property type="term" value="C:nuclear RNA-directed RNA polymerase complex"/>
    <property type="evidence" value="ECO:0007669"/>
    <property type="project" value="TreeGrafter"/>
</dbReference>
<dbReference type="EMBL" id="CM035408">
    <property type="protein sequence ID" value="KAH7442572.1"/>
    <property type="molecule type" value="Genomic_DNA"/>
</dbReference>
<dbReference type="Proteomes" id="UP000825935">
    <property type="component" value="Chromosome 3"/>
</dbReference>
<dbReference type="AlphaFoldDB" id="A0A8T2V596"/>
<dbReference type="OMA" id="FKENIGH"/>
<keyword evidence="2 8" id="KW-0696">RNA-directed RNA polymerase</keyword>
<evidence type="ECO:0000313" key="15">
    <source>
        <dbReference type="Proteomes" id="UP000825935"/>
    </source>
</evidence>
<dbReference type="PANTHER" id="PTHR23079:SF5">
    <property type="entry name" value="RNA-DEPENDENT RNA POLYMERASE 2"/>
    <property type="match status" value="1"/>
</dbReference>
<dbReference type="CDD" id="cd00590">
    <property type="entry name" value="RRM_SF"/>
    <property type="match status" value="1"/>
</dbReference>
<evidence type="ECO:0000259" key="10">
    <source>
        <dbReference type="Pfam" id="PF24823"/>
    </source>
</evidence>
<feature type="domain" description="RDR1/2-like PH-like" evidence="10">
    <location>
        <begin position="103"/>
        <end position="248"/>
    </location>
</feature>
<dbReference type="GO" id="GO:0030422">
    <property type="term" value="P:siRNA processing"/>
    <property type="evidence" value="ECO:0007669"/>
    <property type="project" value="TreeGrafter"/>
</dbReference>
<dbReference type="GO" id="GO:0003723">
    <property type="term" value="F:RNA binding"/>
    <property type="evidence" value="ECO:0007669"/>
    <property type="project" value="UniProtKB-KW"/>
</dbReference>
<accession>A0A8T2V596</accession>
<comment type="catalytic activity">
    <reaction evidence="7 8">
        <text>RNA(n) + a ribonucleoside 5'-triphosphate = RNA(n+1) + diphosphate</text>
        <dbReference type="Rhea" id="RHEA:21248"/>
        <dbReference type="Rhea" id="RHEA-COMP:14527"/>
        <dbReference type="Rhea" id="RHEA-COMP:17342"/>
        <dbReference type="ChEBI" id="CHEBI:33019"/>
        <dbReference type="ChEBI" id="CHEBI:61557"/>
        <dbReference type="ChEBI" id="CHEBI:140395"/>
        <dbReference type="EC" id="2.7.7.48"/>
    </reaction>
</comment>
<dbReference type="InterPro" id="IPR007855">
    <property type="entry name" value="RDRP"/>
</dbReference>
<dbReference type="EMBL" id="CM035408">
    <property type="protein sequence ID" value="KAH7442573.1"/>
    <property type="molecule type" value="Genomic_DNA"/>
</dbReference>
<keyword evidence="6 8" id="KW-0943">RNA-mediated gene silencing</keyword>
<feature type="domain" description="RDRP helical" evidence="12">
    <location>
        <begin position="293"/>
        <end position="368"/>
    </location>
</feature>
<dbReference type="Pfam" id="PF26252">
    <property type="entry name" value="RdRP_helical"/>
    <property type="match status" value="1"/>
</dbReference>
<keyword evidence="3 8" id="KW-0808">Transferase</keyword>
<dbReference type="InterPro" id="IPR058763">
    <property type="entry name" value="RRM_RDR1/2-like"/>
</dbReference>
<gene>
    <name evidence="14" type="ORF">KP509_03G095000</name>
</gene>
<evidence type="ECO:0000256" key="1">
    <source>
        <dbReference type="ARBA" id="ARBA00005762"/>
    </source>
</evidence>
<evidence type="ECO:0000256" key="8">
    <source>
        <dbReference type="RuleBase" id="RU363098"/>
    </source>
</evidence>
<dbReference type="OrthoDB" id="6513042at2759"/>
<sequence length="1136" mass="129832">MADSTVCVFGLVSNVSAVELTSFLESLTRTKAVAQCKIQEERRSAGRFWALVQFKTGDDALLAIQLGQSGSLTFNGCRLKICQDTEGRSRGAVEEIIVNDVVLHAGCLTQSDVLHRLFKRRGCDVVVSGEKFSIIVYDTEHDSVYKLEWWISEIFELSRCKRKGRVHDIFPLFSCGGTSRFDTFILRVWLAPRIFRYKPDPDYYVCEGFFGFPLDRFSEPTWLRIGDFSSKASIGQSYVYCLQCSWQFSGNLEHLINKNPHLSVQHRKLSIHVGHHYCASVQSVPILGSAHLQQLPFEIIFSVNSLVQQGYLSGPGLDSSFLFCLRPSQEKSKSHILHVLENFKRLEDTCFEPEKWFQEESEKILGQSERDKLVHHQPDDKLLYVRKVLVTPTRVYFTGPEIELSNRVTRHFKEHIDDFLRISFVEEDHDTLYPSAFEVPEARCLEEDRGHMYKRVINILRDGISIGNKAFKFLAFSSSQLKEHSAWMFAANNKITADDIRNWMGDFFSIRNVAKCAARMGQSFSSSRSSWDVSRNEIEEIDDIWDMKRMYCFSDGVGKISASFATQVAKKCKFRTVPSLYQIRYGGFKGVVAVDIKSSYKLSLRPTMEKFPSSLTGLDILDHSHALPCYLNREIITILSTLGVEDTIFETMQKHQIWHMDAMLNDAAVALDVVQSYSGGHTANEIFEGMLLRGFHPTAEPFLKRMLHCFRASHLTNLRQKARIFVPKGRLLMGCMDETRTLNYGEVFISVSPIRKAYRIVEDGLRFGTVNGINNIDQTVAIVEGRVIVARNPCVHPGDIRVLRAVNVPSLHHLVDCVVFPQKGHRPHPSECSGGDLDGDKYFVSWDARLIPSEVCKPQDYQSESGQELQRPVNTQDIIKHFADFMLNNAVGIISSAHVVHADKSECKAYDPKCLKLAKQCSVAADFAKTGIPAEFPKDLKPTSYPDFMQKTDKPSYKSRKVLGTLFRAVTEPDKEVSLFTNDEAVKFYDKQLEFPGFQKYLREARALRDRYNSKLRDLMHRYDLRTEADIFTGRFQTSSKFFQKDPEEVKQSLLTEMSSLRREARCWLENEVEGKNANMASDEELKKASAWYHVTYYPDHVPDHVGDKYGHLLSFPWVVYDKLARIKQGGRYRSC</sequence>
<dbReference type="InterPro" id="IPR057590">
    <property type="entry name" value="PH_RDR1/2-like"/>
</dbReference>
<dbReference type="GO" id="GO:0003968">
    <property type="term" value="F:RNA-directed RNA polymerase activity"/>
    <property type="evidence" value="ECO:0007669"/>
    <property type="project" value="UniProtKB-KW"/>
</dbReference>
<evidence type="ECO:0000259" key="12">
    <source>
        <dbReference type="Pfam" id="PF26252"/>
    </source>
</evidence>
<comment type="caution">
    <text evidence="14">The sequence shown here is derived from an EMBL/GenBank/DDBJ whole genome shotgun (WGS) entry which is preliminary data.</text>
</comment>
<keyword evidence="4 8" id="KW-0548">Nucleotidyltransferase</keyword>
<evidence type="ECO:0000256" key="5">
    <source>
        <dbReference type="ARBA" id="ARBA00022884"/>
    </source>
</evidence>
<organism evidence="14 15">
    <name type="scientific">Ceratopteris richardii</name>
    <name type="common">Triangle waterfern</name>
    <dbReference type="NCBI Taxonomy" id="49495"/>
    <lineage>
        <taxon>Eukaryota</taxon>
        <taxon>Viridiplantae</taxon>
        <taxon>Streptophyta</taxon>
        <taxon>Embryophyta</taxon>
        <taxon>Tracheophyta</taxon>
        <taxon>Polypodiopsida</taxon>
        <taxon>Polypodiidae</taxon>
        <taxon>Polypodiales</taxon>
        <taxon>Pteridineae</taxon>
        <taxon>Pteridaceae</taxon>
        <taxon>Parkerioideae</taxon>
        <taxon>Ceratopteris</taxon>
    </lineage>
</organism>
<dbReference type="InterPro" id="IPR058752">
    <property type="entry name" value="RDRP_C_head"/>
</dbReference>
<evidence type="ECO:0000256" key="3">
    <source>
        <dbReference type="ARBA" id="ARBA00022679"/>
    </source>
</evidence>
<keyword evidence="5 8" id="KW-0694">RNA-binding</keyword>
<dbReference type="EC" id="2.7.7.48" evidence="8"/>
<feature type="domain" description="RDRP core" evidence="9">
    <location>
        <begin position="390"/>
        <end position="970"/>
    </location>
</feature>
<dbReference type="Pfam" id="PF05183">
    <property type="entry name" value="RdRP"/>
    <property type="match status" value="1"/>
</dbReference>
<feature type="domain" description="RDRP C-terminal head" evidence="13">
    <location>
        <begin position="989"/>
        <end position="1130"/>
    </location>
</feature>
<evidence type="ECO:0000259" key="11">
    <source>
        <dbReference type="Pfam" id="PF26250"/>
    </source>
</evidence>
<dbReference type="Pfam" id="PF24823">
    <property type="entry name" value="PH_RDR2"/>
    <property type="match status" value="1"/>
</dbReference>
<evidence type="ECO:0000256" key="7">
    <source>
        <dbReference type="ARBA" id="ARBA00048744"/>
    </source>
</evidence>
<evidence type="ECO:0000256" key="2">
    <source>
        <dbReference type="ARBA" id="ARBA00022484"/>
    </source>
</evidence>
<name>A0A8T2V596_CERRI</name>
<evidence type="ECO:0000313" key="14">
    <source>
        <dbReference type="EMBL" id="KAH7442572.1"/>
    </source>
</evidence>
<keyword evidence="15" id="KW-1185">Reference proteome</keyword>
<dbReference type="Pfam" id="PF26253">
    <property type="entry name" value="RdRP_head"/>
    <property type="match status" value="1"/>
</dbReference>
<dbReference type="Pfam" id="PF26250">
    <property type="entry name" value="RRM_RdRP1_2"/>
    <property type="match status" value="1"/>
</dbReference>
<dbReference type="InterPro" id="IPR057596">
    <property type="entry name" value="RDRP_core"/>
</dbReference>
<dbReference type="PANTHER" id="PTHR23079">
    <property type="entry name" value="RNA-DEPENDENT RNA POLYMERASE"/>
    <property type="match status" value="1"/>
</dbReference>
<dbReference type="InterPro" id="IPR058751">
    <property type="entry name" value="RDRP_helical"/>
</dbReference>
<comment type="function">
    <text evidence="8">Probably involved in the RNA silencing pathway and required for the generation of small interfering RNAs (siRNAs).</text>
</comment>
<evidence type="ECO:0000256" key="6">
    <source>
        <dbReference type="ARBA" id="ARBA00023158"/>
    </source>
</evidence>
<feature type="domain" description="RDR1/2-like RRM" evidence="11">
    <location>
        <begin position="5"/>
        <end position="81"/>
    </location>
</feature>
<evidence type="ECO:0000259" key="13">
    <source>
        <dbReference type="Pfam" id="PF26253"/>
    </source>
</evidence>
<evidence type="ECO:0000259" key="9">
    <source>
        <dbReference type="Pfam" id="PF05183"/>
    </source>
</evidence>
<proteinExistence type="inferred from homology"/>
<evidence type="ECO:0000256" key="4">
    <source>
        <dbReference type="ARBA" id="ARBA00022695"/>
    </source>
</evidence>